<dbReference type="SUPFAM" id="SSF53807">
    <property type="entry name" value="Helical backbone' metal receptor"/>
    <property type="match status" value="1"/>
</dbReference>
<comment type="caution">
    <text evidence="8">The sequence shown here is derived from an EMBL/GenBank/DDBJ whole genome shotgun (WGS) entry which is preliminary data.</text>
</comment>
<dbReference type="Pfam" id="PF01297">
    <property type="entry name" value="ZnuA"/>
    <property type="match status" value="1"/>
</dbReference>
<evidence type="ECO:0000256" key="1">
    <source>
        <dbReference type="ARBA" id="ARBA00011028"/>
    </source>
</evidence>
<feature type="compositionally biased region" description="Basic and acidic residues" evidence="6">
    <location>
        <begin position="134"/>
        <end position="177"/>
    </location>
</feature>
<feature type="chain" id="PRO_5013896751" description="High-affinity zinc uptake system protein ZnuA" evidence="7">
    <location>
        <begin position="19"/>
        <end position="344"/>
    </location>
</feature>
<keyword evidence="4 7" id="KW-0732">Signal</keyword>
<evidence type="ECO:0000256" key="3">
    <source>
        <dbReference type="ARBA" id="ARBA00022448"/>
    </source>
</evidence>
<dbReference type="PANTHER" id="PTHR42953:SF3">
    <property type="entry name" value="HIGH-AFFINITY ZINC UPTAKE SYSTEM PROTEIN ZNUA"/>
    <property type="match status" value="1"/>
</dbReference>
<accession>A0A2G8RKY6</accession>
<keyword evidence="5" id="KW-0864">Zinc transport</keyword>
<protein>
    <recommendedName>
        <fullName evidence="2">High-affinity zinc uptake system protein ZnuA</fullName>
    </recommendedName>
</protein>
<dbReference type="GO" id="GO:0006829">
    <property type="term" value="P:zinc ion transport"/>
    <property type="evidence" value="ECO:0007669"/>
    <property type="project" value="UniProtKB-KW"/>
</dbReference>
<comment type="similarity">
    <text evidence="1">Belongs to the bacterial solute-binding protein 9 family.</text>
</comment>
<evidence type="ECO:0000313" key="8">
    <source>
        <dbReference type="EMBL" id="PIL22245.1"/>
    </source>
</evidence>
<keyword evidence="3" id="KW-0813">Transport</keyword>
<evidence type="ECO:0000256" key="6">
    <source>
        <dbReference type="SAM" id="MobiDB-lite"/>
    </source>
</evidence>
<dbReference type="PANTHER" id="PTHR42953">
    <property type="entry name" value="HIGH-AFFINITY ZINC UPTAKE SYSTEM PROTEIN ZNUA-RELATED"/>
    <property type="match status" value="1"/>
</dbReference>
<feature type="signal peptide" evidence="7">
    <location>
        <begin position="1"/>
        <end position="18"/>
    </location>
</feature>
<evidence type="ECO:0000256" key="4">
    <source>
        <dbReference type="ARBA" id="ARBA00022729"/>
    </source>
</evidence>
<feature type="region of interest" description="Disordered" evidence="6">
    <location>
        <begin position="116"/>
        <end position="177"/>
    </location>
</feature>
<evidence type="ECO:0000256" key="5">
    <source>
        <dbReference type="ARBA" id="ARBA00022906"/>
    </source>
</evidence>
<evidence type="ECO:0000256" key="7">
    <source>
        <dbReference type="SAM" id="SignalP"/>
    </source>
</evidence>
<dbReference type="Proteomes" id="UP000231259">
    <property type="component" value="Unassembled WGS sequence"/>
</dbReference>
<sequence>MKHILLPLLLASAAPVLADVPKVATDITPVQGLVAAVMGDLGEPALVVPRGSSPHDFALRPSEARALQEANLVVWIGPDLLPNLVKPLSSLAEGAQILTLAELPGTHLLENRSEAVFGGGDEHGDHAESEEDDHDHAEGEDHDHDHADGTEHEHEADHDHDEAQHHDHSHAAHDPHTWMDPDNATLWLDAIATELSALDAENAGTYRANADEAKAAIAEAVAQSKARLSEVHDMAYLSLHDAYQYYEQAFDLHPMGAISLSDASAPGPARLAELRDLLAQGDVTCVLAEPGGPEGYLNALGDGDTLKVTEVDPLGSALPEGAGFYPALISDTADKIANCLTPAS</sequence>
<keyword evidence="5" id="KW-0406">Ion transport</keyword>
<proteinExistence type="inferred from homology"/>
<dbReference type="InterPro" id="IPR006127">
    <property type="entry name" value="ZnuA-like"/>
</dbReference>
<keyword evidence="9" id="KW-1185">Reference proteome</keyword>
<keyword evidence="5" id="KW-0862">Zinc</keyword>
<dbReference type="InterPro" id="IPR050492">
    <property type="entry name" value="Bact_metal-bind_prot9"/>
</dbReference>
<dbReference type="AlphaFoldDB" id="A0A2G8RKY6"/>
<name>A0A2G8RKY6_9RHOB</name>
<dbReference type="Gene3D" id="3.40.50.1980">
    <property type="entry name" value="Nitrogenase molybdenum iron protein domain"/>
    <property type="match status" value="3"/>
</dbReference>
<reference evidence="8 9" key="1">
    <citation type="submission" date="2013-09" db="EMBL/GenBank/DDBJ databases">
        <title>Genome sequencing of Phaeobacter antarcticus sp. nov. SM1211.</title>
        <authorList>
            <person name="Zhang X.-Y."/>
            <person name="Liu C."/>
            <person name="Chen X.-L."/>
            <person name="Xie B.-B."/>
            <person name="Qin Q.-L."/>
            <person name="Rong J.-C."/>
            <person name="Zhang Y.-Z."/>
        </authorList>
    </citation>
    <scope>NUCLEOTIDE SEQUENCE [LARGE SCALE GENOMIC DNA]</scope>
    <source>
        <strain evidence="8 9">SM1211</strain>
    </source>
</reference>
<dbReference type="OrthoDB" id="7346865at2"/>
<dbReference type="GO" id="GO:0046872">
    <property type="term" value="F:metal ion binding"/>
    <property type="evidence" value="ECO:0007669"/>
    <property type="project" value="InterPro"/>
</dbReference>
<dbReference type="RefSeq" id="WP_099909072.1">
    <property type="nucleotide sequence ID" value="NZ_AWWI01000006.1"/>
</dbReference>
<gene>
    <name evidence="8" type="ORF">P775_00175</name>
</gene>
<evidence type="ECO:0000256" key="2">
    <source>
        <dbReference type="ARBA" id="ARBA00015915"/>
    </source>
</evidence>
<evidence type="ECO:0000313" key="9">
    <source>
        <dbReference type="Proteomes" id="UP000231259"/>
    </source>
</evidence>
<organism evidence="8 9">
    <name type="scientific">Puniceibacterium antarcticum</name>
    <dbReference type="NCBI Taxonomy" id="1206336"/>
    <lineage>
        <taxon>Bacteria</taxon>
        <taxon>Pseudomonadati</taxon>
        <taxon>Pseudomonadota</taxon>
        <taxon>Alphaproteobacteria</taxon>
        <taxon>Rhodobacterales</taxon>
        <taxon>Paracoccaceae</taxon>
        <taxon>Puniceibacterium</taxon>
    </lineage>
</organism>
<dbReference type="EMBL" id="AWWI01000006">
    <property type="protein sequence ID" value="PIL22245.1"/>
    <property type="molecule type" value="Genomic_DNA"/>
</dbReference>